<accession>A0A1S1RKG5</accession>
<dbReference type="SFLD" id="SFLDG01129">
    <property type="entry name" value="C1.5:_HAD__Beta-PGM__Phosphata"/>
    <property type="match status" value="1"/>
</dbReference>
<dbReference type="Gene3D" id="3.40.50.1000">
    <property type="entry name" value="HAD superfamily/HAD-like"/>
    <property type="match status" value="1"/>
</dbReference>
<dbReference type="Proteomes" id="UP000179769">
    <property type="component" value="Unassembled WGS sequence"/>
</dbReference>
<dbReference type="InterPro" id="IPR006439">
    <property type="entry name" value="HAD-SF_hydro_IA"/>
</dbReference>
<dbReference type="AlphaFoldDB" id="A0A1S1RKG5"/>
<protein>
    <submittedName>
        <fullName evidence="2">Haloacid dehalogenase</fullName>
    </submittedName>
</protein>
<keyword evidence="3" id="KW-1185">Reference proteome</keyword>
<keyword evidence="1" id="KW-0378">Hydrolase</keyword>
<evidence type="ECO:0000313" key="3">
    <source>
        <dbReference type="Proteomes" id="UP000179769"/>
    </source>
</evidence>
<dbReference type="NCBIfam" id="TIGR01549">
    <property type="entry name" value="HAD-SF-IA-v1"/>
    <property type="match status" value="1"/>
</dbReference>
<name>A0A1S1RKG5_9ACTN</name>
<dbReference type="SUPFAM" id="SSF56784">
    <property type="entry name" value="HAD-like"/>
    <property type="match status" value="1"/>
</dbReference>
<dbReference type="RefSeq" id="WP_071059682.1">
    <property type="nucleotide sequence ID" value="NZ_MAXA01000011.1"/>
</dbReference>
<reference evidence="3" key="1">
    <citation type="submission" date="2016-07" db="EMBL/GenBank/DDBJ databases">
        <title>Frankia sp. NRRL B-16219 Genome sequencing.</title>
        <authorList>
            <person name="Ghodhbane-Gtari F."/>
            <person name="Swanson E."/>
            <person name="Gueddou A."/>
            <person name="Louati M."/>
            <person name="Nouioui I."/>
            <person name="Hezbri K."/>
            <person name="Abebe-Akele F."/>
            <person name="Simpson S."/>
            <person name="Morris K."/>
            <person name="Thomas K."/>
            <person name="Gtari M."/>
            <person name="Tisa L.S."/>
        </authorList>
    </citation>
    <scope>NUCLEOTIDE SEQUENCE [LARGE SCALE GENOMIC DNA]</scope>
    <source>
        <strain evidence="3">NRRL B-16219</strain>
    </source>
</reference>
<dbReference type="OrthoDB" id="9810501at2"/>
<dbReference type="InterPro" id="IPR023214">
    <property type="entry name" value="HAD_sf"/>
</dbReference>
<dbReference type="InterPro" id="IPR036412">
    <property type="entry name" value="HAD-like_sf"/>
</dbReference>
<dbReference type="PANTHER" id="PTHR43316:SF8">
    <property type="entry name" value="HAD FAMILY HYDROLASE"/>
    <property type="match status" value="1"/>
</dbReference>
<organism evidence="2 3">
    <name type="scientific">Parafrankia soli</name>
    <dbReference type="NCBI Taxonomy" id="2599596"/>
    <lineage>
        <taxon>Bacteria</taxon>
        <taxon>Bacillati</taxon>
        <taxon>Actinomycetota</taxon>
        <taxon>Actinomycetes</taxon>
        <taxon>Frankiales</taxon>
        <taxon>Frankiaceae</taxon>
        <taxon>Parafrankia</taxon>
    </lineage>
</organism>
<dbReference type="EMBL" id="MAXA01000011">
    <property type="protein sequence ID" value="OHV45284.1"/>
    <property type="molecule type" value="Genomic_DNA"/>
</dbReference>
<dbReference type="GO" id="GO:0016787">
    <property type="term" value="F:hydrolase activity"/>
    <property type="evidence" value="ECO:0007669"/>
    <property type="project" value="UniProtKB-KW"/>
</dbReference>
<evidence type="ECO:0000256" key="1">
    <source>
        <dbReference type="ARBA" id="ARBA00022801"/>
    </source>
</evidence>
<evidence type="ECO:0000313" key="2">
    <source>
        <dbReference type="EMBL" id="OHV45284.1"/>
    </source>
</evidence>
<dbReference type="PANTHER" id="PTHR43316">
    <property type="entry name" value="HYDROLASE, HALOACID DELAHOGENASE-RELATED"/>
    <property type="match status" value="1"/>
</dbReference>
<dbReference type="Pfam" id="PF00702">
    <property type="entry name" value="Hydrolase"/>
    <property type="match status" value="1"/>
</dbReference>
<sequence>MGGTRVPIRSVFFDVGETIVDESREYGTWADWLGVPRHTFSAVFGAVIARGLDYREVFEVFRAGFDLGVERERRAAAGQPESFGEEDLYADARPCLAALRAEGLRVGLAGNQTARAEVILRALDLPVDVIGTSDGWGVEKPSVEFFERVVAEAGCPAREVLYVGDRLDNDIRPAQAAGVATALIRRGPWGYILEDPAVEDHCLFHLDSLTELPDLVRKYNEAN</sequence>
<dbReference type="InterPro" id="IPR051540">
    <property type="entry name" value="S-2-haloacid_dehalogenase"/>
</dbReference>
<gene>
    <name evidence="2" type="ORF">BBK14_30480</name>
</gene>
<proteinExistence type="predicted"/>
<dbReference type="SFLD" id="SFLDS00003">
    <property type="entry name" value="Haloacid_Dehalogenase"/>
    <property type="match status" value="1"/>
</dbReference>
<comment type="caution">
    <text evidence="2">The sequence shown here is derived from an EMBL/GenBank/DDBJ whole genome shotgun (WGS) entry which is preliminary data.</text>
</comment>